<evidence type="ECO:0000256" key="4">
    <source>
        <dbReference type="ARBA" id="ARBA00016902"/>
    </source>
</evidence>
<comment type="domain">
    <text evidence="11">Consists of 3 domains; the N-terminus binds the ribosome, the middle domain has PPIase activity, while the C-terminus has intrinsic chaperone activity on its own.</text>
</comment>
<evidence type="ECO:0000256" key="2">
    <source>
        <dbReference type="ARBA" id="ARBA00005464"/>
    </source>
</evidence>
<proteinExistence type="inferred from homology"/>
<dbReference type="PANTHER" id="PTHR30560:SF3">
    <property type="entry name" value="TRIGGER FACTOR-LIKE PROTEIN TIG, CHLOROPLASTIC"/>
    <property type="match status" value="1"/>
</dbReference>
<comment type="catalytic activity">
    <reaction evidence="1 11">
        <text>[protein]-peptidylproline (omega=180) = [protein]-peptidylproline (omega=0)</text>
        <dbReference type="Rhea" id="RHEA:16237"/>
        <dbReference type="Rhea" id="RHEA-COMP:10747"/>
        <dbReference type="Rhea" id="RHEA-COMP:10748"/>
        <dbReference type="ChEBI" id="CHEBI:83833"/>
        <dbReference type="ChEBI" id="CHEBI:83834"/>
        <dbReference type="EC" id="5.2.1.8"/>
    </reaction>
</comment>
<evidence type="ECO:0000256" key="3">
    <source>
        <dbReference type="ARBA" id="ARBA00013194"/>
    </source>
</evidence>
<dbReference type="InterPro" id="IPR036611">
    <property type="entry name" value="Trigger_fac_ribosome-bd_sf"/>
</dbReference>
<keyword evidence="8 11" id="KW-0413">Isomerase</keyword>
<dbReference type="HAMAP" id="MF_00303">
    <property type="entry name" value="Trigger_factor_Tig"/>
    <property type="match status" value="1"/>
</dbReference>
<comment type="function">
    <text evidence="11">Involved in protein export. Acts as a chaperone by maintaining the newly synthesized protein in an open conformation. Functions as a peptidyl-prolyl cis-trans isomerase.</text>
</comment>
<keyword evidence="7 11" id="KW-0143">Chaperone</keyword>
<evidence type="ECO:0000256" key="7">
    <source>
        <dbReference type="ARBA" id="ARBA00023186"/>
    </source>
</evidence>
<dbReference type="Gene3D" id="3.30.70.1050">
    <property type="entry name" value="Trigger factor ribosome-binding domain"/>
    <property type="match status" value="1"/>
</dbReference>
<feature type="domain" description="Trigger factor C-terminal" evidence="13">
    <location>
        <begin position="261"/>
        <end position="421"/>
    </location>
</feature>
<dbReference type="InterPro" id="IPR008880">
    <property type="entry name" value="Trigger_fac_C"/>
</dbReference>
<dbReference type="GO" id="GO:0005737">
    <property type="term" value="C:cytoplasm"/>
    <property type="evidence" value="ECO:0007669"/>
    <property type="project" value="UniProtKB-SubCell"/>
</dbReference>
<evidence type="ECO:0000313" key="15">
    <source>
        <dbReference type="Proteomes" id="UP000053577"/>
    </source>
</evidence>
<dbReference type="InterPro" id="IPR037041">
    <property type="entry name" value="Trigger_fac_C_sf"/>
</dbReference>
<dbReference type="GO" id="GO:0051301">
    <property type="term" value="P:cell division"/>
    <property type="evidence" value="ECO:0007669"/>
    <property type="project" value="UniProtKB-KW"/>
</dbReference>
<evidence type="ECO:0000259" key="12">
    <source>
        <dbReference type="Pfam" id="PF05697"/>
    </source>
</evidence>
<dbReference type="InterPro" id="IPR046357">
    <property type="entry name" value="PPIase_dom_sf"/>
</dbReference>
<comment type="similarity">
    <text evidence="2 11">Belongs to the FKBP-type PPIase family. Tig subfamily.</text>
</comment>
<dbReference type="GO" id="GO:0043335">
    <property type="term" value="P:protein unfolding"/>
    <property type="evidence" value="ECO:0007669"/>
    <property type="project" value="TreeGrafter"/>
</dbReference>
<dbReference type="RefSeq" id="WP_058292064.1">
    <property type="nucleotide sequence ID" value="NZ_JGYD01000010.1"/>
</dbReference>
<dbReference type="InterPro" id="IPR027304">
    <property type="entry name" value="Trigger_fact/SurA_dom_sf"/>
</dbReference>
<keyword evidence="9 11" id="KW-0131">Cell cycle</keyword>
<evidence type="ECO:0000256" key="11">
    <source>
        <dbReference type="HAMAP-Rule" id="MF_00303"/>
    </source>
</evidence>
<dbReference type="Pfam" id="PF05698">
    <property type="entry name" value="Trigger_C"/>
    <property type="match status" value="1"/>
</dbReference>
<dbReference type="GO" id="GO:0044183">
    <property type="term" value="F:protein folding chaperone"/>
    <property type="evidence" value="ECO:0007669"/>
    <property type="project" value="TreeGrafter"/>
</dbReference>
<evidence type="ECO:0000256" key="5">
    <source>
        <dbReference type="ARBA" id="ARBA00022618"/>
    </source>
</evidence>
<sequence>MKVTDKKIEGCQASITVEMDPAEVEAGLSKTYRRLVKKVEIPGFRKGKTPRDVFEKYLGREKMLDEVVDDIVPEACQQAINDDEEIKPFAAPKIAMVTTEPFVFSARIPLPPVVELGDYKTIRAAKEKVEITEENIDTVIDQVLHQRATWEKAERPVKMGDMLLMKVESTLNGEPYLNREDMQYSVREEAIYPAPGFGEHLVDMVVGEPKEFSIVFPEDHARAELAGKTAAFTVTTQEIREEKLPELDDAFAHELNPEFNTLAELRQRIRENMQERQDDQAQAKFEDRIVEALIKMSKIDYPEVMVETELDQIIEQQLQRLQSTIKSPEEFRATLSQLSPADMQQRYRPLAEQRVASSLALGKLATTENLIPSDEEVDAEIEKLTQDSGDKKEEEKAFYNKPDTRDRLIQLLTARKTMAFIDEIALQPALEAVEPKSDEGEKTEEADK</sequence>
<keyword evidence="6 11" id="KW-0697">Rotamase</keyword>
<dbReference type="NCBIfam" id="TIGR00115">
    <property type="entry name" value="tig"/>
    <property type="match status" value="1"/>
</dbReference>
<dbReference type="SUPFAM" id="SSF54534">
    <property type="entry name" value="FKBP-like"/>
    <property type="match status" value="1"/>
</dbReference>
<accession>A0A0V8M473</accession>
<dbReference type="GO" id="GO:0003755">
    <property type="term" value="F:peptidyl-prolyl cis-trans isomerase activity"/>
    <property type="evidence" value="ECO:0007669"/>
    <property type="project" value="UniProtKB-UniRule"/>
</dbReference>
<dbReference type="PANTHER" id="PTHR30560">
    <property type="entry name" value="TRIGGER FACTOR CHAPERONE AND PEPTIDYL-PROLYL CIS/TRANS ISOMERASE"/>
    <property type="match status" value="1"/>
</dbReference>
<gene>
    <name evidence="11" type="primary">tig</name>
    <name evidence="14" type="ORF">DA01_00710</name>
</gene>
<dbReference type="OrthoDB" id="9767721at2"/>
<protein>
    <recommendedName>
        <fullName evidence="4 11">Trigger factor</fullName>
        <shortName evidence="11">TF</shortName>
        <ecNumber evidence="3 11">5.2.1.8</ecNumber>
    </recommendedName>
    <alternativeName>
        <fullName evidence="10 11">PPIase</fullName>
    </alternativeName>
</protein>
<dbReference type="Proteomes" id="UP000053577">
    <property type="component" value="Unassembled WGS sequence"/>
</dbReference>
<dbReference type="Gene3D" id="3.10.50.40">
    <property type="match status" value="1"/>
</dbReference>
<feature type="domain" description="Trigger factor ribosome-binding bacterial" evidence="12">
    <location>
        <begin position="1"/>
        <end position="142"/>
    </location>
</feature>
<dbReference type="EMBL" id="JGYD01000010">
    <property type="protein sequence ID" value="KSV18528.1"/>
    <property type="molecule type" value="Genomic_DNA"/>
</dbReference>
<keyword evidence="11" id="KW-0963">Cytoplasm</keyword>
<dbReference type="Pfam" id="PF05697">
    <property type="entry name" value="Trigger_N"/>
    <property type="match status" value="1"/>
</dbReference>
<reference evidence="14 15" key="1">
    <citation type="journal article" date="2015" name="Sci. Rep.">
        <title>A comparative genomics and reductive dehalogenase gene transcription study of two chloroethene-respiring bacteria, Dehalococcoides mccartyi strains MB and 11a.</title>
        <authorList>
            <person name="Low A."/>
            <person name="Shen Z."/>
            <person name="Cheng D."/>
            <person name="Rogers M.J."/>
            <person name="Lee P.K."/>
            <person name="He J."/>
        </authorList>
    </citation>
    <scope>NUCLEOTIDE SEQUENCE [LARGE SCALE GENOMIC DNA]</scope>
    <source>
        <strain evidence="14 15">MB</strain>
    </source>
</reference>
<evidence type="ECO:0000259" key="13">
    <source>
        <dbReference type="Pfam" id="PF05698"/>
    </source>
</evidence>
<dbReference type="Gene3D" id="1.10.3120.10">
    <property type="entry name" value="Trigger factor, C-terminal domain"/>
    <property type="match status" value="1"/>
</dbReference>
<dbReference type="EC" id="5.2.1.8" evidence="3 11"/>
<comment type="caution">
    <text evidence="14">The sequence shown here is derived from an EMBL/GenBank/DDBJ whole genome shotgun (WGS) entry which is preliminary data.</text>
</comment>
<evidence type="ECO:0000256" key="8">
    <source>
        <dbReference type="ARBA" id="ARBA00023235"/>
    </source>
</evidence>
<organism evidence="14 15">
    <name type="scientific">Dehalococcoides mccartyi</name>
    <dbReference type="NCBI Taxonomy" id="61435"/>
    <lineage>
        <taxon>Bacteria</taxon>
        <taxon>Bacillati</taxon>
        <taxon>Chloroflexota</taxon>
        <taxon>Dehalococcoidia</taxon>
        <taxon>Dehalococcoidales</taxon>
        <taxon>Dehalococcoidaceae</taxon>
        <taxon>Dehalococcoides</taxon>
    </lineage>
</organism>
<dbReference type="PATRIC" id="fig|61435.5.peg.147"/>
<name>A0A0V8M473_9CHLR</name>
<evidence type="ECO:0000256" key="6">
    <source>
        <dbReference type="ARBA" id="ARBA00023110"/>
    </source>
</evidence>
<evidence type="ECO:0000256" key="1">
    <source>
        <dbReference type="ARBA" id="ARBA00000971"/>
    </source>
</evidence>
<evidence type="ECO:0000313" key="14">
    <source>
        <dbReference type="EMBL" id="KSV18528.1"/>
    </source>
</evidence>
<dbReference type="GO" id="GO:0051083">
    <property type="term" value="P:'de novo' cotranslational protein folding"/>
    <property type="evidence" value="ECO:0007669"/>
    <property type="project" value="TreeGrafter"/>
</dbReference>
<evidence type="ECO:0000256" key="10">
    <source>
        <dbReference type="ARBA" id="ARBA00029986"/>
    </source>
</evidence>
<dbReference type="InterPro" id="IPR008881">
    <property type="entry name" value="Trigger_fac_ribosome-bd_bac"/>
</dbReference>
<comment type="subcellular location">
    <subcellularLocation>
        <location evidence="11">Cytoplasm</location>
    </subcellularLocation>
    <text evidence="11">About half TF is bound to the ribosome near the polypeptide exit tunnel while the other half is free in the cytoplasm.</text>
</comment>
<dbReference type="GO" id="GO:0015031">
    <property type="term" value="P:protein transport"/>
    <property type="evidence" value="ECO:0007669"/>
    <property type="project" value="UniProtKB-UniRule"/>
</dbReference>
<keyword evidence="5 11" id="KW-0132">Cell division</keyword>
<dbReference type="AlphaFoldDB" id="A0A0V8M473"/>
<dbReference type="SUPFAM" id="SSF102735">
    <property type="entry name" value="Trigger factor ribosome-binding domain"/>
    <property type="match status" value="1"/>
</dbReference>
<dbReference type="InterPro" id="IPR005215">
    <property type="entry name" value="Trig_fac"/>
</dbReference>
<dbReference type="SUPFAM" id="SSF109998">
    <property type="entry name" value="Triger factor/SurA peptide-binding domain-like"/>
    <property type="match status" value="1"/>
</dbReference>
<evidence type="ECO:0000256" key="9">
    <source>
        <dbReference type="ARBA" id="ARBA00023306"/>
    </source>
</evidence>
<dbReference type="GO" id="GO:0043022">
    <property type="term" value="F:ribosome binding"/>
    <property type="evidence" value="ECO:0007669"/>
    <property type="project" value="TreeGrafter"/>
</dbReference>
<dbReference type="PIRSF" id="PIRSF003095">
    <property type="entry name" value="Trigger_factor"/>
    <property type="match status" value="1"/>
</dbReference>